<dbReference type="RefSeq" id="WP_276095468.1">
    <property type="nucleotide sequence ID" value="NZ_JARJBC010000017.1"/>
</dbReference>
<feature type="region of interest" description="Disordered" evidence="1">
    <location>
        <begin position="104"/>
        <end position="129"/>
    </location>
</feature>
<accession>A0ABT5ZTR5</accession>
<keyword evidence="3" id="KW-1185">Reference proteome</keyword>
<comment type="caution">
    <text evidence="2">The sequence shown here is derived from an EMBL/GenBank/DDBJ whole genome shotgun (WGS) entry which is preliminary data.</text>
</comment>
<sequence length="129" mass="13781">MTDPTPTSVRLADDIARQLSLLTQRLSQSPPREAAQILGKVLDYDEGILGRVTELVATGSRFAQDRSQRGILGPEVWLALGRAANELDSVGADLNEHTGTIKRLAKPSPATGSPAPKPVASAMVVRRRS</sequence>
<dbReference type="EMBL" id="JARJBC010000017">
    <property type="protein sequence ID" value="MDF3292403.1"/>
    <property type="molecule type" value="Genomic_DNA"/>
</dbReference>
<proteinExistence type="predicted"/>
<dbReference type="Proteomes" id="UP001216579">
    <property type="component" value="Unassembled WGS sequence"/>
</dbReference>
<evidence type="ECO:0000313" key="2">
    <source>
        <dbReference type="EMBL" id="MDF3292403.1"/>
    </source>
</evidence>
<reference evidence="2 3" key="1">
    <citation type="submission" date="2023-03" db="EMBL/GenBank/DDBJ databases">
        <title>Draft genome sequence of Streptomyces sp. RB6PN23 isolated from peat swamp forest in Thailand.</title>
        <authorList>
            <person name="Klaysubun C."/>
            <person name="Duangmal K."/>
        </authorList>
    </citation>
    <scope>NUCLEOTIDE SEQUENCE [LARGE SCALE GENOMIC DNA]</scope>
    <source>
        <strain evidence="2 3">RB6PN23</strain>
    </source>
</reference>
<gene>
    <name evidence="2" type="ORF">P3G67_24855</name>
</gene>
<organism evidence="2 3">
    <name type="scientific">Streptomyces silvisoli</name>
    <dbReference type="NCBI Taxonomy" id="3034235"/>
    <lineage>
        <taxon>Bacteria</taxon>
        <taxon>Bacillati</taxon>
        <taxon>Actinomycetota</taxon>
        <taxon>Actinomycetes</taxon>
        <taxon>Kitasatosporales</taxon>
        <taxon>Streptomycetaceae</taxon>
        <taxon>Streptomyces</taxon>
    </lineage>
</organism>
<protein>
    <submittedName>
        <fullName evidence="2">Uncharacterized protein</fullName>
    </submittedName>
</protein>
<evidence type="ECO:0000256" key="1">
    <source>
        <dbReference type="SAM" id="MobiDB-lite"/>
    </source>
</evidence>
<name>A0ABT5ZTR5_9ACTN</name>
<evidence type="ECO:0000313" key="3">
    <source>
        <dbReference type="Proteomes" id="UP001216579"/>
    </source>
</evidence>